<dbReference type="GO" id="GO:0016788">
    <property type="term" value="F:hydrolase activity, acting on ester bonds"/>
    <property type="evidence" value="ECO:0007669"/>
    <property type="project" value="InterPro"/>
</dbReference>
<name>A0A834XNB5_APHGI</name>
<evidence type="ECO:0000256" key="1">
    <source>
        <dbReference type="ARBA" id="ARBA00022759"/>
    </source>
</evidence>
<dbReference type="AlphaFoldDB" id="A0A834XNB5"/>
<reference evidence="3 4" key="1">
    <citation type="submission" date="2020-08" db="EMBL/GenBank/DDBJ databases">
        <title>Aphidius gifuensis genome sequencing and assembly.</title>
        <authorList>
            <person name="Du Z."/>
        </authorList>
    </citation>
    <scope>NUCLEOTIDE SEQUENCE [LARGE SCALE GENOMIC DNA]</scope>
    <source>
        <strain evidence="3">YNYX2018</strain>
        <tissue evidence="3">Adults</tissue>
    </source>
</reference>
<evidence type="ECO:0000259" key="2">
    <source>
        <dbReference type="SMART" id="SM00485"/>
    </source>
</evidence>
<keyword evidence="1" id="KW-0540">Nuclease</keyword>
<sequence length="71" mass="7837">MCLYQFLIAVRSEGSQLTSTYGETTRTIRLVNNDVKPVYVFDGKPPNLKVGELAKRVAAAEETGMFSKKPA</sequence>
<dbReference type="OrthoDB" id="1937206at2759"/>
<evidence type="ECO:0000313" key="3">
    <source>
        <dbReference type="EMBL" id="KAF7989151.1"/>
    </source>
</evidence>
<protein>
    <recommendedName>
        <fullName evidence="2">XPG N-terminal domain-containing protein</fullName>
    </recommendedName>
</protein>
<keyword evidence="4" id="KW-1185">Reference proteome</keyword>
<dbReference type="PROSITE" id="PS00841">
    <property type="entry name" value="XPG_1"/>
    <property type="match status" value="1"/>
</dbReference>
<dbReference type="InterPro" id="IPR029060">
    <property type="entry name" value="PIN-like_dom_sf"/>
</dbReference>
<organism evidence="3 4">
    <name type="scientific">Aphidius gifuensis</name>
    <name type="common">Parasitoid wasp</name>
    <dbReference type="NCBI Taxonomy" id="684658"/>
    <lineage>
        <taxon>Eukaryota</taxon>
        <taxon>Metazoa</taxon>
        <taxon>Ecdysozoa</taxon>
        <taxon>Arthropoda</taxon>
        <taxon>Hexapoda</taxon>
        <taxon>Insecta</taxon>
        <taxon>Pterygota</taxon>
        <taxon>Neoptera</taxon>
        <taxon>Endopterygota</taxon>
        <taxon>Hymenoptera</taxon>
        <taxon>Apocrita</taxon>
        <taxon>Ichneumonoidea</taxon>
        <taxon>Braconidae</taxon>
        <taxon>Aphidiinae</taxon>
        <taxon>Aphidius</taxon>
    </lineage>
</organism>
<keyword evidence="1" id="KW-0255">Endonuclease</keyword>
<dbReference type="SUPFAM" id="SSF88723">
    <property type="entry name" value="PIN domain-like"/>
    <property type="match status" value="1"/>
</dbReference>
<dbReference type="SMART" id="SM00485">
    <property type="entry name" value="XPGN"/>
    <property type="match status" value="1"/>
</dbReference>
<evidence type="ECO:0000313" key="4">
    <source>
        <dbReference type="Proteomes" id="UP000639338"/>
    </source>
</evidence>
<gene>
    <name evidence="3" type="ORF">HCN44_007461</name>
</gene>
<accession>A0A834XNB5</accession>
<comment type="caution">
    <text evidence="3">The sequence shown here is derived from an EMBL/GenBank/DDBJ whole genome shotgun (WGS) entry which is preliminary data.</text>
</comment>
<keyword evidence="1" id="KW-0378">Hydrolase</keyword>
<feature type="domain" description="XPG N-terminal" evidence="2">
    <location>
        <begin position="1"/>
        <end position="63"/>
    </location>
</feature>
<proteinExistence type="predicted"/>
<dbReference type="GO" id="GO:0004519">
    <property type="term" value="F:endonuclease activity"/>
    <property type="evidence" value="ECO:0007669"/>
    <property type="project" value="UniProtKB-KW"/>
</dbReference>
<dbReference type="Proteomes" id="UP000639338">
    <property type="component" value="Unassembled WGS sequence"/>
</dbReference>
<dbReference type="InterPro" id="IPR006085">
    <property type="entry name" value="XPG_DNA_repair_N"/>
</dbReference>
<dbReference type="InterPro" id="IPR019974">
    <property type="entry name" value="XPG_CS"/>
</dbReference>
<dbReference type="Pfam" id="PF00752">
    <property type="entry name" value="XPG_N"/>
    <property type="match status" value="1"/>
</dbReference>
<dbReference type="Gene3D" id="3.40.50.1010">
    <property type="entry name" value="5'-nuclease"/>
    <property type="match status" value="1"/>
</dbReference>
<dbReference type="EMBL" id="JACMRX010000005">
    <property type="protein sequence ID" value="KAF7989151.1"/>
    <property type="molecule type" value="Genomic_DNA"/>
</dbReference>